<feature type="transmembrane region" description="Helical" evidence="1">
    <location>
        <begin position="46"/>
        <end position="65"/>
    </location>
</feature>
<keyword evidence="1" id="KW-0472">Membrane</keyword>
<evidence type="ECO:0000256" key="1">
    <source>
        <dbReference type="SAM" id="Phobius"/>
    </source>
</evidence>
<reference evidence="2 3" key="1">
    <citation type="journal article" date="2020" name="Microb. Genom.">
        <title>Genetic diversity of clinical and environmental Mucorales isolates obtained from an investigation of mucormycosis cases among solid organ transplant recipients.</title>
        <authorList>
            <person name="Nguyen M.H."/>
            <person name="Kaul D."/>
            <person name="Muto C."/>
            <person name="Cheng S.J."/>
            <person name="Richter R.A."/>
            <person name="Bruno V.M."/>
            <person name="Liu G."/>
            <person name="Beyhan S."/>
            <person name="Sundermann A.J."/>
            <person name="Mounaud S."/>
            <person name="Pasculle A.W."/>
            <person name="Nierman W.C."/>
            <person name="Driscoll E."/>
            <person name="Cumbie R."/>
            <person name="Clancy C.J."/>
            <person name="Dupont C.L."/>
        </authorList>
    </citation>
    <scope>NUCLEOTIDE SEQUENCE [LARGE SCALE GENOMIC DNA]</scope>
    <source>
        <strain evidence="2 3">GL24</strain>
    </source>
</reference>
<gene>
    <name evidence="2" type="ORF">G6F50_018743</name>
</gene>
<evidence type="ECO:0000313" key="3">
    <source>
        <dbReference type="Proteomes" id="UP000740926"/>
    </source>
</evidence>
<organism evidence="2 3">
    <name type="scientific">Rhizopus delemar</name>
    <dbReference type="NCBI Taxonomy" id="936053"/>
    <lineage>
        <taxon>Eukaryota</taxon>
        <taxon>Fungi</taxon>
        <taxon>Fungi incertae sedis</taxon>
        <taxon>Mucoromycota</taxon>
        <taxon>Mucoromycotina</taxon>
        <taxon>Mucoromycetes</taxon>
        <taxon>Mucorales</taxon>
        <taxon>Mucorineae</taxon>
        <taxon>Rhizopodaceae</taxon>
        <taxon>Rhizopus</taxon>
    </lineage>
</organism>
<name>A0A9P6XLF2_9FUNG</name>
<keyword evidence="1" id="KW-0812">Transmembrane</keyword>
<sequence length="66" mass="7361">MVGIAFRNRRHGRATPGWPLPGHAVANRGWQRCFNHIIRTRNRRPLILPASSFATALLACSRAIAT</sequence>
<dbReference type="EMBL" id="JAANIU010027619">
    <property type="protein sequence ID" value="KAG1520824.1"/>
    <property type="molecule type" value="Genomic_DNA"/>
</dbReference>
<dbReference type="Proteomes" id="UP000740926">
    <property type="component" value="Unassembled WGS sequence"/>
</dbReference>
<accession>A0A9P6XLF2</accession>
<protein>
    <submittedName>
        <fullName evidence="2">Uncharacterized protein</fullName>
    </submittedName>
</protein>
<dbReference type="AlphaFoldDB" id="A0A9P6XLF2"/>
<keyword evidence="1" id="KW-1133">Transmembrane helix</keyword>
<keyword evidence="3" id="KW-1185">Reference proteome</keyword>
<comment type="caution">
    <text evidence="2">The sequence shown here is derived from an EMBL/GenBank/DDBJ whole genome shotgun (WGS) entry which is preliminary data.</text>
</comment>
<proteinExistence type="predicted"/>
<evidence type="ECO:0000313" key="2">
    <source>
        <dbReference type="EMBL" id="KAG1520824.1"/>
    </source>
</evidence>